<gene>
    <name evidence="3" type="ORF">NCTC10719_01176</name>
</gene>
<sequence length="214" mass="24876">MSLIKTLDRRLKNLDISQKELNELKLQLLDNAEELKNDFLNEGFTEEEAEKKAIDSMELDELVKSIKEGSIKKSLLPNRIISSVLIILYTLFVIKCVKNISVISSPLLRGSFIPFKFTFNFLSSIFTGNFSFINDVYFLDQLLILLLFIPFGIFIPIIINKYNTLKPNLIIFIVFNIVFSLLFYFPYFNFDITVLRILSCMLGFYIIKLIVKKI</sequence>
<keyword evidence="2" id="KW-0472">Membrane</keyword>
<accession>A0A2X2Y722</accession>
<feature type="coiled-coil region" evidence="1">
    <location>
        <begin position="4"/>
        <end position="38"/>
    </location>
</feature>
<dbReference type="RefSeq" id="WP_003453241.1">
    <property type="nucleotide sequence ID" value="NZ_CATNYS010000021.1"/>
</dbReference>
<reference evidence="3 4" key="1">
    <citation type="submission" date="2018-06" db="EMBL/GenBank/DDBJ databases">
        <authorList>
            <consortium name="Pathogen Informatics"/>
            <person name="Doyle S."/>
        </authorList>
    </citation>
    <scope>NUCLEOTIDE SEQUENCE [LARGE SCALE GENOMIC DNA]</scope>
    <source>
        <strain evidence="3 4">NCTC10719</strain>
    </source>
</reference>
<evidence type="ECO:0000313" key="3">
    <source>
        <dbReference type="EMBL" id="SQB59467.1"/>
    </source>
</evidence>
<dbReference type="AlphaFoldDB" id="A0A2X2Y722"/>
<feature type="transmembrane region" description="Helical" evidence="2">
    <location>
        <begin position="193"/>
        <end position="211"/>
    </location>
</feature>
<organism evidence="3 4">
    <name type="scientific">Clostridium perfringens</name>
    <dbReference type="NCBI Taxonomy" id="1502"/>
    <lineage>
        <taxon>Bacteria</taxon>
        <taxon>Bacillati</taxon>
        <taxon>Bacillota</taxon>
        <taxon>Clostridia</taxon>
        <taxon>Eubacteriales</taxon>
        <taxon>Clostridiaceae</taxon>
        <taxon>Clostridium</taxon>
    </lineage>
</organism>
<dbReference type="EMBL" id="UAWG01000005">
    <property type="protein sequence ID" value="SQB59467.1"/>
    <property type="molecule type" value="Genomic_DNA"/>
</dbReference>
<dbReference type="Proteomes" id="UP000249986">
    <property type="component" value="Unassembled WGS sequence"/>
</dbReference>
<evidence type="ECO:0000256" key="2">
    <source>
        <dbReference type="SAM" id="Phobius"/>
    </source>
</evidence>
<feature type="transmembrane region" description="Helical" evidence="2">
    <location>
        <begin position="80"/>
        <end position="97"/>
    </location>
</feature>
<keyword evidence="2" id="KW-1133">Transmembrane helix</keyword>
<protein>
    <submittedName>
        <fullName evidence="3">Uncharacterized protein</fullName>
    </submittedName>
</protein>
<name>A0A2X2Y722_CLOPF</name>
<feature type="transmembrane region" description="Helical" evidence="2">
    <location>
        <begin position="169"/>
        <end position="187"/>
    </location>
</feature>
<keyword evidence="2" id="KW-0812">Transmembrane</keyword>
<evidence type="ECO:0000313" key="4">
    <source>
        <dbReference type="Proteomes" id="UP000249986"/>
    </source>
</evidence>
<evidence type="ECO:0000256" key="1">
    <source>
        <dbReference type="SAM" id="Coils"/>
    </source>
</evidence>
<keyword evidence="1" id="KW-0175">Coiled coil</keyword>
<feature type="transmembrane region" description="Helical" evidence="2">
    <location>
        <begin position="143"/>
        <end position="162"/>
    </location>
</feature>
<proteinExistence type="predicted"/>